<evidence type="ECO:0000313" key="1">
    <source>
        <dbReference type="EMBL" id="AOM39353.1"/>
    </source>
</evidence>
<proteinExistence type="predicted"/>
<dbReference type="STRING" id="351679.A9255_01240"/>
<dbReference type="RefSeq" id="WP_069315120.1">
    <property type="nucleotide sequence ID" value="NZ_CAWNQJ010000068.1"/>
</dbReference>
<dbReference type="Gene3D" id="1.10.630.10">
    <property type="entry name" value="Cytochrome P450"/>
    <property type="match status" value="1"/>
</dbReference>
<evidence type="ECO:0000313" key="2">
    <source>
        <dbReference type="EMBL" id="PHM54892.1"/>
    </source>
</evidence>
<dbReference type="EMBL" id="CP016176">
    <property type="protein sequence ID" value="AOM39353.1"/>
    <property type="molecule type" value="Genomic_DNA"/>
</dbReference>
<gene>
    <name evidence="1" type="ORF">A9255_01240</name>
    <name evidence="2" type="ORF">Xhom_02858</name>
</gene>
<dbReference type="KEGG" id="xho:A9255_01240"/>
<accession>A0A2G0Q6P7</accession>
<evidence type="ECO:0000313" key="4">
    <source>
        <dbReference type="Proteomes" id="UP000225433"/>
    </source>
</evidence>
<dbReference type="GO" id="GO:0020037">
    <property type="term" value="F:heme binding"/>
    <property type="evidence" value="ECO:0007669"/>
    <property type="project" value="InterPro"/>
</dbReference>
<dbReference type="Proteomes" id="UP000094600">
    <property type="component" value="Chromosome"/>
</dbReference>
<name>A0A2G0Q6P7_XENHO</name>
<dbReference type="GO" id="GO:0016705">
    <property type="term" value="F:oxidoreductase activity, acting on paired donors, with incorporation or reduction of molecular oxygen"/>
    <property type="evidence" value="ECO:0007669"/>
    <property type="project" value="InterPro"/>
</dbReference>
<dbReference type="AlphaFoldDB" id="A0A2G0Q6P7"/>
<protein>
    <recommendedName>
        <fullName evidence="5">Cytochrome P450</fullName>
    </recommendedName>
</protein>
<reference evidence="2 4" key="2">
    <citation type="journal article" date="2017" name="Nat. Microbiol.">
        <title>Natural product diversity associated with the nematode symbionts Photorhabdus and Xenorhabdus.</title>
        <authorList>
            <person name="Tobias N.J."/>
            <person name="Wolff H."/>
            <person name="Djahanschiri B."/>
            <person name="Grundmann F."/>
            <person name="Kronenwerth M."/>
            <person name="Shi Y.M."/>
            <person name="Simonyi S."/>
            <person name="Grun P."/>
            <person name="Shapiro-Ilan D."/>
            <person name="Pidot S.J."/>
            <person name="Stinear T.P."/>
            <person name="Ebersberger I."/>
            <person name="Bode H.B."/>
        </authorList>
    </citation>
    <scope>NUCLEOTIDE SEQUENCE [LARGE SCALE GENOMIC DNA]</scope>
    <source>
        <strain evidence="2 4">DSM 17903</strain>
    </source>
</reference>
<reference evidence="1 3" key="1">
    <citation type="submission" date="2016-06" db="EMBL/GenBank/DDBJ databases">
        <title>Bacterial characters and pathogenicity of Xenorhabdus hominickii from an entomopathogenic nematode, Steinernema monticolum.</title>
        <authorList>
            <person name="Park Y."/>
            <person name="Kim Y."/>
        </authorList>
    </citation>
    <scope>NUCLEOTIDE SEQUENCE [LARGE SCALE GENOMIC DNA]</scope>
    <source>
        <strain evidence="1 3">ANU1</strain>
    </source>
</reference>
<dbReference type="GO" id="GO:0005506">
    <property type="term" value="F:iron ion binding"/>
    <property type="evidence" value="ECO:0007669"/>
    <property type="project" value="InterPro"/>
</dbReference>
<keyword evidence="3" id="KW-1185">Reference proteome</keyword>
<dbReference type="EMBL" id="NJAI01000004">
    <property type="protein sequence ID" value="PHM54892.1"/>
    <property type="molecule type" value="Genomic_DNA"/>
</dbReference>
<dbReference type="InterPro" id="IPR036396">
    <property type="entry name" value="Cyt_P450_sf"/>
</dbReference>
<dbReference type="SUPFAM" id="SSF48264">
    <property type="entry name" value="Cytochrome P450"/>
    <property type="match status" value="1"/>
</dbReference>
<dbReference type="Proteomes" id="UP000225433">
    <property type="component" value="Unassembled WGS sequence"/>
</dbReference>
<organism evidence="2 4">
    <name type="scientific">Xenorhabdus hominickii</name>
    <dbReference type="NCBI Taxonomy" id="351679"/>
    <lineage>
        <taxon>Bacteria</taxon>
        <taxon>Pseudomonadati</taxon>
        <taxon>Pseudomonadota</taxon>
        <taxon>Gammaproteobacteria</taxon>
        <taxon>Enterobacterales</taxon>
        <taxon>Morganellaceae</taxon>
        <taxon>Xenorhabdus</taxon>
    </lineage>
</organism>
<dbReference type="GO" id="GO:0004497">
    <property type="term" value="F:monooxygenase activity"/>
    <property type="evidence" value="ECO:0007669"/>
    <property type="project" value="InterPro"/>
</dbReference>
<dbReference type="InterPro" id="IPR017972">
    <property type="entry name" value="Cyt_P450_CS"/>
</dbReference>
<evidence type="ECO:0000313" key="3">
    <source>
        <dbReference type="Proteomes" id="UP000094600"/>
    </source>
</evidence>
<evidence type="ECO:0008006" key="5">
    <source>
        <dbReference type="Google" id="ProtNLM"/>
    </source>
</evidence>
<dbReference type="PROSITE" id="PS00086">
    <property type="entry name" value="CYTOCHROME_P450"/>
    <property type="match status" value="1"/>
</dbReference>
<sequence length="318" mass="35990">MKECHMGYQDFHKIKSIFSDKSFTVRPKSEPVPKEIENSCAGDIFSALVRMRDGCEHERLKVAVMQALNHFTEQEIYQTTLIVAKILYRDKKIHSAESLTTFNYALPICVIGYFLGIPQNKWENLVTNAREFFKCIIYNGDRNNITNSILASKYLYTQLNNSSGILLNKLTKTCLVQGIDDKHIVISNAIGFFFQVSDGTTGLLGKLLIRYGKSKEKNGVKFLDEILSNDPPINNTRRFTIENGNNPIEKLMTLTLKANEGTLPFGYGNHCCPGEIWGKTIALSAFDFLISQPIPDLFISCYQWKNSPNTSVPEFITC</sequence>
<dbReference type="OrthoDB" id="9801155at2"/>